<protein>
    <submittedName>
        <fullName evidence="1">Uncharacterized protein</fullName>
    </submittedName>
</protein>
<reference evidence="2" key="2">
    <citation type="submission" date="2015-01" db="EMBL/GenBank/DDBJ databases">
        <title>Evolutionary Origins and Diversification of the Mycorrhizal Mutualists.</title>
        <authorList>
            <consortium name="DOE Joint Genome Institute"/>
            <consortium name="Mycorrhizal Genomics Consortium"/>
            <person name="Kohler A."/>
            <person name="Kuo A."/>
            <person name="Nagy L.G."/>
            <person name="Floudas D."/>
            <person name="Copeland A."/>
            <person name="Barry K.W."/>
            <person name="Cichocki N."/>
            <person name="Veneault-Fourrey C."/>
            <person name="LaButti K."/>
            <person name="Lindquist E.A."/>
            <person name="Lipzen A."/>
            <person name="Lundell T."/>
            <person name="Morin E."/>
            <person name="Murat C."/>
            <person name="Riley R."/>
            <person name="Ohm R."/>
            <person name="Sun H."/>
            <person name="Tunlid A."/>
            <person name="Henrissat B."/>
            <person name="Grigoriev I.V."/>
            <person name="Hibbett D.S."/>
            <person name="Martin F."/>
        </authorList>
    </citation>
    <scope>NUCLEOTIDE SEQUENCE [LARGE SCALE GENOMIC DNA]</scope>
    <source>
        <strain evidence="2">UH-Slu-Lm8-n1</strain>
    </source>
</reference>
<evidence type="ECO:0000313" key="1">
    <source>
        <dbReference type="EMBL" id="KIK46395.1"/>
    </source>
</evidence>
<name>A0A0D0A8F1_9AGAM</name>
<dbReference type="EMBL" id="KN835159">
    <property type="protein sequence ID" value="KIK46395.1"/>
    <property type="molecule type" value="Genomic_DNA"/>
</dbReference>
<gene>
    <name evidence="1" type="ORF">CY34DRAFT_408657</name>
</gene>
<reference evidence="1 2" key="1">
    <citation type="submission" date="2014-04" db="EMBL/GenBank/DDBJ databases">
        <authorList>
            <consortium name="DOE Joint Genome Institute"/>
            <person name="Kuo A."/>
            <person name="Ruytinx J."/>
            <person name="Rineau F."/>
            <person name="Colpaert J."/>
            <person name="Kohler A."/>
            <person name="Nagy L.G."/>
            <person name="Floudas D."/>
            <person name="Copeland A."/>
            <person name="Barry K.W."/>
            <person name="Cichocki N."/>
            <person name="Veneault-Fourrey C."/>
            <person name="LaButti K."/>
            <person name="Lindquist E.A."/>
            <person name="Lipzen A."/>
            <person name="Lundell T."/>
            <person name="Morin E."/>
            <person name="Murat C."/>
            <person name="Sun H."/>
            <person name="Tunlid A."/>
            <person name="Henrissat B."/>
            <person name="Grigoriev I.V."/>
            <person name="Hibbett D.S."/>
            <person name="Martin F."/>
            <person name="Nordberg H.P."/>
            <person name="Cantor M.N."/>
            <person name="Hua S.X."/>
        </authorList>
    </citation>
    <scope>NUCLEOTIDE SEQUENCE [LARGE SCALE GENOMIC DNA]</scope>
    <source>
        <strain evidence="1 2">UH-Slu-Lm8-n1</strain>
    </source>
</reference>
<dbReference type="InParanoid" id="A0A0D0A8F1"/>
<dbReference type="AlphaFoldDB" id="A0A0D0A8F1"/>
<organism evidence="1 2">
    <name type="scientific">Suillus luteus UH-Slu-Lm8-n1</name>
    <dbReference type="NCBI Taxonomy" id="930992"/>
    <lineage>
        <taxon>Eukaryota</taxon>
        <taxon>Fungi</taxon>
        <taxon>Dikarya</taxon>
        <taxon>Basidiomycota</taxon>
        <taxon>Agaricomycotina</taxon>
        <taxon>Agaricomycetes</taxon>
        <taxon>Agaricomycetidae</taxon>
        <taxon>Boletales</taxon>
        <taxon>Suillineae</taxon>
        <taxon>Suillaceae</taxon>
        <taxon>Suillus</taxon>
    </lineage>
</organism>
<dbReference type="HOGENOM" id="CLU_2706462_0_0_1"/>
<keyword evidence="2" id="KW-1185">Reference proteome</keyword>
<accession>A0A0D0A8F1</accession>
<proteinExistence type="predicted"/>
<evidence type="ECO:0000313" key="2">
    <source>
        <dbReference type="Proteomes" id="UP000054485"/>
    </source>
</evidence>
<dbReference type="Proteomes" id="UP000054485">
    <property type="component" value="Unassembled WGS sequence"/>
</dbReference>
<sequence length="73" mass="8240">MKARSPTFRRHDSLASWIPRSLRPPSSWSGYVCGWYLTLLASLTTCPSFPYPFLFVISLTLAHSYLSLSDVSV</sequence>